<dbReference type="InterPro" id="IPR005160">
    <property type="entry name" value="Ku_C"/>
</dbReference>
<dbReference type="CDD" id="cd00788">
    <property type="entry name" value="KU70"/>
    <property type="match status" value="1"/>
</dbReference>
<dbReference type="EMBL" id="JAPQKO010000001">
    <property type="protein sequence ID" value="KAJ5182589.1"/>
    <property type="molecule type" value="Genomic_DNA"/>
</dbReference>
<dbReference type="InterPro" id="IPR027388">
    <property type="entry name" value="Ku70_bridge/pillars_dom_sf"/>
</dbReference>
<evidence type="ECO:0000313" key="23">
    <source>
        <dbReference type="EMBL" id="KAJ5182589.1"/>
    </source>
</evidence>
<accession>A0A9W9LZ52</accession>
<feature type="region of interest" description="Disordered" evidence="21">
    <location>
        <begin position="575"/>
        <end position="606"/>
    </location>
</feature>
<evidence type="ECO:0000259" key="22">
    <source>
        <dbReference type="PROSITE" id="PS50800"/>
    </source>
</evidence>
<gene>
    <name evidence="23" type="ORF">N7492_000205</name>
</gene>
<proteinExistence type="inferred from homology"/>
<dbReference type="Gene3D" id="1.10.1600.10">
    <property type="match status" value="1"/>
</dbReference>
<dbReference type="SMART" id="SM00513">
    <property type="entry name" value="SAP"/>
    <property type="match status" value="1"/>
</dbReference>
<dbReference type="GO" id="GO:0003690">
    <property type="term" value="F:double-stranded DNA binding"/>
    <property type="evidence" value="ECO:0007669"/>
    <property type="project" value="TreeGrafter"/>
</dbReference>
<comment type="subcellular location">
    <subcellularLocation>
        <location evidence="2">Chromosome</location>
        <location evidence="2">Telomere</location>
    </subcellularLocation>
    <subcellularLocation>
        <location evidence="1">Nucleus</location>
    </subcellularLocation>
</comment>
<dbReference type="OrthoDB" id="3249161at2759"/>
<dbReference type="PROSITE" id="PS50800">
    <property type="entry name" value="SAP"/>
    <property type="match status" value="1"/>
</dbReference>
<dbReference type="FunFam" id="2.40.290.10:FF:000001">
    <property type="entry name" value="X-ray repair cross complementing 6"/>
    <property type="match status" value="1"/>
</dbReference>
<dbReference type="SUPFAM" id="SSF100939">
    <property type="entry name" value="SPOC domain-like"/>
    <property type="match status" value="1"/>
</dbReference>
<keyword evidence="13" id="KW-0779">Telomere</keyword>
<feature type="region of interest" description="Disordered" evidence="21">
    <location>
        <begin position="1"/>
        <end position="22"/>
    </location>
</feature>
<dbReference type="InterPro" id="IPR047087">
    <property type="entry name" value="KU70_core_dom"/>
</dbReference>
<dbReference type="InterPro" id="IPR016194">
    <property type="entry name" value="SPOC-like_C_dom_sf"/>
</dbReference>
<evidence type="ECO:0000256" key="19">
    <source>
        <dbReference type="ARBA" id="ARBA00031811"/>
    </source>
</evidence>
<reference evidence="23" key="1">
    <citation type="submission" date="2022-11" db="EMBL/GenBank/DDBJ databases">
        <authorList>
            <person name="Petersen C."/>
        </authorList>
    </citation>
    <scope>NUCLEOTIDE SEQUENCE</scope>
    <source>
        <strain evidence="23">IBT 21917</strain>
    </source>
</reference>
<dbReference type="Gene3D" id="4.10.970.10">
    <property type="entry name" value="Ku70, bridge and pillars"/>
    <property type="match status" value="1"/>
</dbReference>
<dbReference type="SMART" id="SM00559">
    <property type="entry name" value="Ku78"/>
    <property type="match status" value="1"/>
</dbReference>
<comment type="subunit">
    <text evidence="4">Heterodimer of Ku70 and Ku80.</text>
</comment>
<dbReference type="GO" id="GO:0016787">
    <property type="term" value="F:hydrolase activity"/>
    <property type="evidence" value="ECO:0007669"/>
    <property type="project" value="UniProtKB-KW"/>
</dbReference>
<dbReference type="SUPFAM" id="SSF53300">
    <property type="entry name" value="vWA-like"/>
    <property type="match status" value="1"/>
</dbReference>
<organism evidence="23 24">
    <name type="scientific">Penicillium capsulatum</name>
    <dbReference type="NCBI Taxonomy" id="69766"/>
    <lineage>
        <taxon>Eukaryota</taxon>
        <taxon>Fungi</taxon>
        <taxon>Dikarya</taxon>
        <taxon>Ascomycota</taxon>
        <taxon>Pezizomycotina</taxon>
        <taxon>Eurotiomycetes</taxon>
        <taxon>Eurotiomycetidae</taxon>
        <taxon>Eurotiales</taxon>
        <taxon>Aspergillaceae</taxon>
        <taxon>Penicillium</taxon>
    </lineage>
</organism>
<dbReference type="FunFam" id="3.40.50.410:FF:000071">
    <property type="entry name" value="ATP-dependent DNA helicase II subunit 1"/>
    <property type="match status" value="1"/>
</dbReference>
<dbReference type="FunFam" id="1.10.1600.10:FF:000004">
    <property type="entry name" value="ATP-dependent DNA helicase II subunit 1"/>
    <property type="match status" value="1"/>
</dbReference>
<sequence>MADESNIHEEEPFEEDEVDETSFRSVKDAVLFAIDVSSSMLKSRPSSDPKKPGEESPASAALKCAYHIMQQRIISNPRDMIGVLLYGTQSSKFYDEGEESHGDLSYPHCYLFTDLDIPSAQEVKELRSLAEDEAQARKILQPSEERVSMSNVLFCANQIFTSKAPNFLSRRLFIVTDDDNPHAENKSLRSAASVRARDLYDLGITIDLFPISHPDHEFDTSKFYDDIIYKTSPSDGEAPAYLQPDTHMTTAQGDGISLLNTLLSSIHSRSVPRRSLFTNVPLEIGPNFKISVNGYLLLKRQEPARSCYVWLGGETPQIARGMTTHMADDTAHTIEKSEIRKAYKFGGEQISFTPEEQQALRNFGDPVIRIIGFKPLSALPIWASVKHPSFIYPSEEDYVGSTRVFSALQQKLLKDRKLALVWFIPRRNATPTVAAMIAGSEAVDENGVQKVPPGMWILPLPYADDVRKDPESSLTPAPEPLTDAMRQVLQQLQLPKAVYDPQKYPNPALQWHYLILQAMALDEDLPEQPVDKSLPKYRQIDKRAGDYVLAWSDELNAQSEKMFGGTAATTSTLVKRGPKDHADGGESAAKPAKRPKIEGGSLDDDVKQNFHKGTVSKVISPPHIPVIELIAKTCHLQLTMPTLKEFLSNHGLASAGKKADLVDRVEQYFEQKF</sequence>
<evidence type="ECO:0000256" key="16">
    <source>
        <dbReference type="ARBA" id="ARBA00023204"/>
    </source>
</evidence>
<keyword evidence="12" id="KW-0067">ATP-binding</keyword>
<evidence type="ECO:0000256" key="6">
    <source>
        <dbReference type="ARBA" id="ARBA00021796"/>
    </source>
</evidence>
<dbReference type="GO" id="GO:0042162">
    <property type="term" value="F:telomeric DNA binding"/>
    <property type="evidence" value="ECO:0007669"/>
    <property type="project" value="InterPro"/>
</dbReference>
<comment type="catalytic activity">
    <reaction evidence="20">
        <text>ATP + H2O = ADP + phosphate + H(+)</text>
        <dbReference type="Rhea" id="RHEA:13065"/>
        <dbReference type="ChEBI" id="CHEBI:15377"/>
        <dbReference type="ChEBI" id="CHEBI:15378"/>
        <dbReference type="ChEBI" id="CHEBI:30616"/>
        <dbReference type="ChEBI" id="CHEBI:43474"/>
        <dbReference type="ChEBI" id="CHEBI:456216"/>
        <dbReference type="EC" id="3.6.4.12"/>
    </reaction>
</comment>
<keyword evidence="16" id="KW-0234">DNA repair</keyword>
<dbReference type="GO" id="GO:0043564">
    <property type="term" value="C:Ku70:Ku80 complex"/>
    <property type="evidence" value="ECO:0007669"/>
    <property type="project" value="InterPro"/>
</dbReference>
<evidence type="ECO:0000256" key="10">
    <source>
        <dbReference type="ARBA" id="ARBA00022801"/>
    </source>
</evidence>
<evidence type="ECO:0000256" key="3">
    <source>
        <dbReference type="ARBA" id="ARBA00005240"/>
    </source>
</evidence>
<comment type="caution">
    <text evidence="23">The sequence shown here is derived from an EMBL/GenBank/DDBJ whole genome shotgun (WGS) entry which is preliminary data.</text>
</comment>
<evidence type="ECO:0000256" key="18">
    <source>
        <dbReference type="ARBA" id="ARBA00024890"/>
    </source>
</evidence>
<keyword evidence="11" id="KW-0347">Helicase</keyword>
<keyword evidence="8" id="KW-0547">Nucleotide-binding</keyword>
<dbReference type="Pfam" id="PF02735">
    <property type="entry name" value="Ku"/>
    <property type="match status" value="1"/>
</dbReference>
<evidence type="ECO:0000256" key="11">
    <source>
        <dbReference type="ARBA" id="ARBA00022806"/>
    </source>
</evidence>
<evidence type="ECO:0000256" key="20">
    <source>
        <dbReference type="ARBA" id="ARBA00047995"/>
    </source>
</evidence>
<dbReference type="Pfam" id="PF02037">
    <property type="entry name" value="SAP"/>
    <property type="match status" value="1"/>
</dbReference>
<dbReference type="InterPro" id="IPR036465">
    <property type="entry name" value="vWFA_dom_sf"/>
</dbReference>
<dbReference type="Pfam" id="PF03730">
    <property type="entry name" value="Ku_C"/>
    <property type="match status" value="1"/>
</dbReference>
<dbReference type="InterPro" id="IPR036361">
    <property type="entry name" value="SAP_dom_sf"/>
</dbReference>
<dbReference type="GO" id="GO:0003678">
    <property type="term" value="F:DNA helicase activity"/>
    <property type="evidence" value="ECO:0007669"/>
    <property type="project" value="UniProtKB-EC"/>
</dbReference>
<feature type="compositionally biased region" description="Acidic residues" evidence="21">
    <location>
        <begin position="11"/>
        <end position="20"/>
    </location>
</feature>
<comment type="similarity">
    <text evidence="3">Belongs to the ku70 family.</text>
</comment>
<dbReference type="GO" id="GO:0003684">
    <property type="term" value="F:damaged DNA binding"/>
    <property type="evidence" value="ECO:0007669"/>
    <property type="project" value="InterPro"/>
</dbReference>
<keyword evidence="9" id="KW-0227">DNA damage</keyword>
<dbReference type="GO" id="GO:0006310">
    <property type="term" value="P:DNA recombination"/>
    <property type="evidence" value="ECO:0007669"/>
    <property type="project" value="UniProtKB-KW"/>
</dbReference>
<dbReference type="GO" id="GO:0005524">
    <property type="term" value="F:ATP binding"/>
    <property type="evidence" value="ECO:0007669"/>
    <property type="project" value="UniProtKB-KW"/>
</dbReference>
<evidence type="ECO:0000256" key="12">
    <source>
        <dbReference type="ARBA" id="ARBA00022840"/>
    </source>
</evidence>
<evidence type="ECO:0000256" key="21">
    <source>
        <dbReference type="SAM" id="MobiDB-lite"/>
    </source>
</evidence>
<comment type="function">
    <text evidence="18">Single-stranded DNA-dependent ATP-dependent helicase. Involved in non-homologous end joining (NHEJ) DNA double strand break repair. DNA-binding is sequence-independent but has a high affinity to nicks in double-stranded DNA and to the ends of duplex DNA. Binds to naturally occurring chromosomal ends, and therefore provides chromosomal end protection. Required also for telomere recombination to repair telomeric ends in the absence of telomerase. KU70, of the KU70/KU80 heterodimer, binds to the stem loop of TLC1, the RNA component of telomerase. Involved in telomere maintenance. Interacts with telomeric repeats and subtelomeric sequences thereby controlling telomere length and protecting against subtelomeric rearrangement. Maintains telomeric chromatin, which is involved in silencing the expression of genes located at the telomere. Required for mating-type switching.</text>
</comment>
<dbReference type="SUPFAM" id="SSF68906">
    <property type="entry name" value="SAP domain"/>
    <property type="match status" value="1"/>
</dbReference>
<dbReference type="InterPro" id="IPR005161">
    <property type="entry name" value="Ku_N"/>
</dbReference>
<dbReference type="Proteomes" id="UP001146351">
    <property type="component" value="Unassembled WGS sequence"/>
</dbReference>
<keyword evidence="15" id="KW-0233">DNA recombination</keyword>
<evidence type="ECO:0000256" key="5">
    <source>
        <dbReference type="ARBA" id="ARBA00012551"/>
    </source>
</evidence>
<dbReference type="GO" id="GO:0000781">
    <property type="term" value="C:chromosome, telomeric region"/>
    <property type="evidence" value="ECO:0007669"/>
    <property type="project" value="UniProtKB-SubCell"/>
</dbReference>
<keyword evidence="10" id="KW-0378">Hydrolase</keyword>
<reference evidence="23" key="2">
    <citation type="journal article" date="2023" name="IMA Fungus">
        <title>Comparative genomic study of the Penicillium genus elucidates a diverse pangenome and 15 lateral gene transfer events.</title>
        <authorList>
            <person name="Petersen C."/>
            <person name="Sorensen T."/>
            <person name="Nielsen M.R."/>
            <person name="Sondergaard T.E."/>
            <person name="Sorensen J.L."/>
            <person name="Fitzpatrick D.A."/>
            <person name="Frisvad J.C."/>
            <person name="Nielsen K.L."/>
        </authorList>
    </citation>
    <scope>NUCLEOTIDE SEQUENCE</scope>
    <source>
        <strain evidence="23">IBT 21917</strain>
    </source>
</reference>
<dbReference type="Gene3D" id="1.10.720.30">
    <property type="entry name" value="SAP domain"/>
    <property type="match status" value="1"/>
</dbReference>
<keyword evidence="24" id="KW-1185">Reference proteome</keyword>
<dbReference type="PANTHER" id="PTHR12604">
    <property type="entry name" value="KU AUTOANTIGEN DNA HELICASE"/>
    <property type="match status" value="1"/>
</dbReference>
<feature type="compositionally biased region" description="Basic and acidic residues" evidence="21">
    <location>
        <begin position="1"/>
        <end position="10"/>
    </location>
</feature>
<evidence type="ECO:0000256" key="9">
    <source>
        <dbReference type="ARBA" id="ARBA00022763"/>
    </source>
</evidence>
<evidence type="ECO:0000256" key="2">
    <source>
        <dbReference type="ARBA" id="ARBA00004574"/>
    </source>
</evidence>
<evidence type="ECO:0000256" key="8">
    <source>
        <dbReference type="ARBA" id="ARBA00022741"/>
    </source>
</evidence>
<dbReference type="AlphaFoldDB" id="A0A9W9LZ52"/>
<keyword evidence="7" id="KW-0158">Chromosome</keyword>
<dbReference type="CDD" id="cd01458">
    <property type="entry name" value="vWA_ku"/>
    <property type="match status" value="1"/>
</dbReference>
<evidence type="ECO:0000313" key="24">
    <source>
        <dbReference type="Proteomes" id="UP001146351"/>
    </source>
</evidence>
<dbReference type="InterPro" id="IPR006164">
    <property type="entry name" value="DNA_bd_Ku70/Ku80"/>
</dbReference>
<evidence type="ECO:0000256" key="17">
    <source>
        <dbReference type="ARBA" id="ARBA00023242"/>
    </source>
</evidence>
<dbReference type="EC" id="3.6.4.12" evidence="5"/>
<evidence type="ECO:0000256" key="14">
    <source>
        <dbReference type="ARBA" id="ARBA00023125"/>
    </source>
</evidence>
<dbReference type="NCBIfam" id="TIGR00578">
    <property type="entry name" value="ku70"/>
    <property type="match status" value="1"/>
</dbReference>
<dbReference type="Gene3D" id="2.40.290.10">
    <property type="match status" value="1"/>
</dbReference>
<dbReference type="Gene3D" id="3.40.50.410">
    <property type="entry name" value="von Willebrand factor, type A domain"/>
    <property type="match status" value="1"/>
</dbReference>
<dbReference type="Pfam" id="PF03731">
    <property type="entry name" value="Ku_N"/>
    <property type="match status" value="1"/>
</dbReference>
<dbReference type="InterPro" id="IPR003034">
    <property type="entry name" value="SAP_dom"/>
</dbReference>
<keyword evidence="14" id="KW-0238">DNA-binding</keyword>
<protein>
    <recommendedName>
        <fullName evidence="6">ATP-dependent DNA helicase II subunit 1</fullName>
        <ecNumber evidence="5">3.6.4.12</ecNumber>
    </recommendedName>
    <alternativeName>
        <fullName evidence="19">ATP-dependent DNA helicase II subunit Ku70</fullName>
    </alternativeName>
</protein>
<feature type="domain" description="SAP" evidence="22">
    <location>
        <begin position="635"/>
        <end position="669"/>
    </location>
</feature>
<dbReference type="PIRSF" id="PIRSF003033">
    <property type="entry name" value="Ku70"/>
    <property type="match status" value="1"/>
</dbReference>
<evidence type="ECO:0000256" key="7">
    <source>
        <dbReference type="ARBA" id="ARBA00022454"/>
    </source>
</evidence>
<name>A0A9W9LZ52_9EURO</name>
<evidence type="ECO:0000256" key="13">
    <source>
        <dbReference type="ARBA" id="ARBA00022895"/>
    </source>
</evidence>
<dbReference type="PANTHER" id="PTHR12604:SF2">
    <property type="entry name" value="X-RAY REPAIR CROSS-COMPLEMENTING PROTEIN 6"/>
    <property type="match status" value="1"/>
</dbReference>
<keyword evidence="17" id="KW-0539">Nucleus</keyword>
<evidence type="ECO:0000256" key="15">
    <source>
        <dbReference type="ARBA" id="ARBA00023172"/>
    </source>
</evidence>
<evidence type="ECO:0000256" key="1">
    <source>
        <dbReference type="ARBA" id="ARBA00004123"/>
    </source>
</evidence>
<dbReference type="GO" id="GO:0006303">
    <property type="term" value="P:double-strand break repair via nonhomologous end joining"/>
    <property type="evidence" value="ECO:0007669"/>
    <property type="project" value="InterPro"/>
</dbReference>
<dbReference type="GO" id="GO:0000723">
    <property type="term" value="P:telomere maintenance"/>
    <property type="evidence" value="ECO:0007669"/>
    <property type="project" value="InterPro"/>
</dbReference>
<dbReference type="FunFam" id="4.10.970.10:FF:000003">
    <property type="entry name" value="ATP-dependent DNA helicase II subunit 1"/>
    <property type="match status" value="1"/>
</dbReference>
<evidence type="ECO:0000256" key="4">
    <source>
        <dbReference type="ARBA" id="ARBA00011584"/>
    </source>
</evidence>
<dbReference type="InterPro" id="IPR006165">
    <property type="entry name" value="Ku70"/>
</dbReference>